<dbReference type="AlphaFoldDB" id="A0A975G9S8"/>
<feature type="transmembrane region" description="Helical" evidence="8">
    <location>
        <begin position="70"/>
        <end position="90"/>
    </location>
</feature>
<dbReference type="Pfam" id="PF00892">
    <property type="entry name" value="EamA"/>
    <property type="match status" value="1"/>
</dbReference>
<evidence type="ECO:0000256" key="5">
    <source>
        <dbReference type="ARBA" id="ARBA00022692"/>
    </source>
</evidence>
<keyword evidence="5 8" id="KW-0812">Transmembrane</keyword>
<keyword evidence="3" id="KW-0813">Transport</keyword>
<feature type="transmembrane region" description="Helical" evidence="8">
    <location>
        <begin position="177"/>
        <end position="194"/>
    </location>
</feature>
<evidence type="ECO:0000256" key="8">
    <source>
        <dbReference type="SAM" id="Phobius"/>
    </source>
</evidence>
<gene>
    <name evidence="10" type="primary">rarD</name>
    <name evidence="10" type="ORF">KBB96_00750</name>
</gene>
<reference evidence="10" key="1">
    <citation type="submission" date="2021-04" db="EMBL/GenBank/DDBJ databases">
        <title>Luteolibacter sp. 32A isolated from the skin of an Anderson's salamander (Ambystoma andersonii).</title>
        <authorList>
            <person name="Spergser J."/>
            <person name="Busse H.-J."/>
        </authorList>
    </citation>
    <scope>NUCLEOTIDE SEQUENCE</scope>
    <source>
        <strain evidence="10">32A</strain>
    </source>
</reference>
<dbReference type="InterPro" id="IPR004626">
    <property type="entry name" value="RarD"/>
</dbReference>
<dbReference type="EMBL" id="CP073100">
    <property type="protein sequence ID" value="QUE51441.1"/>
    <property type="molecule type" value="Genomic_DNA"/>
</dbReference>
<comment type="subcellular location">
    <subcellularLocation>
        <location evidence="1">Cell membrane</location>
        <topology evidence="1">Multi-pass membrane protein</topology>
    </subcellularLocation>
</comment>
<keyword evidence="4" id="KW-1003">Cell membrane</keyword>
<sequence>MDRTRSGVFAALIAFFLWGVLPVFWKHLAFLPPVSIVAQRTLWSLVLLFPLVAFSKQRGEFFNGLRQPRAYGWHALSGLMLSSNWLLYVWATLHNHVIEVALGYYLNPFLNMLFGTLWFGERHNRWQLSAIGLALVGLCFQIPAVNGFPWITLVIALTFALYAVVRKVAPLGSLSGLTLETLLLAPVALGWLLWHSPSLPEAFGGTWPNAWLVISSGAATATPLFFFGYATRTIRLTTLGVLQFLAPTLQFLIGWQVYHEPMSPLRLTSFSFVWLAIAVYALDAWRGAMARPVQAAPEP</sequence>
<protein>
    <submittedName>
        <fullName evidence="10">EamA family transporter RarD</fullName>
    </submittedName>
</protein>
<evidence type="ECO:0000256" key="4">
    <source>
        <dbReference type="ARBA" id="ARBA00022475"/>
    </source>
</evidence>
<evidence type="ECO:0000256" key="2">
    <source>
        <dbReference type="ARBA" id="ARBA00007362"/>
    </source>
</evidence>
<evidence type="ECO:0000259" key="9">
    <source>
        <dbReference type="Pfam" id="PF00892"/>
    </source>
</evidence>
<dbReference type="RefSeq" id="WP_211631580.1">
    <property type="nucleotide sequence ID" value="NZ_CP073100.1"/>
</dbReference>
<accession>A0A975G9S8</accession>
<feature type="transmembrane region" description="Helical" evidence="8">
    <location>
        <begin position="7"/>
        <end position="25"/>
    </location>
</feature>
<dbReference type="PANTHER" id="PTHR22911:SF137">
    <property type="entry name" value="SOLUTE CARRIER FAMILY 35 MEMBER G2-RELATED"/>
    <property type="match status" value="1"/>
</dbReference>
<dbReference type="GO" id="GO:0005886">
    <property type="term" value="C:plasma membrane"/>
    <property type="evidence" value="ECO:0007669"/>
    <property type="project" value="UniProtKB-SubCell"/>
</dbReference>
<feature type="domain" description="EamA" evidence="9">
    <location>
        <begin position="6"/>
        <end position="140"/>
    </location>
</feature>
<evidence type="ECO:0000256" key="3">
    <source>
        <dbReference type="ARBA" id="ARBA00022448"/>
    </source>
</evidence>
<feature type="transmembrane region" description="Helical" evidence="8">
    <location>
        <begin position="206"/>
        <end position="227"/>
    </location>
</feature>
<dbReference type="Proteomes" id="UP000676169">
    <property type="component" value="Chromosome"/>
</dbReference>
<dbReference type="InterPro" id="IPR000620">
    <property type="entry name" value="EamA_dom"/>
</dbReference>
<evidence type="ECO:0000313" key="10">
    <source>
        <dbReference type="EMBL" id="QUE51441.1"/>
    </source>
</evidence>
<comment type="similarity">
    <text evidence="2">Belongs to the EamA transporter family.</text>
</comment>
<dbReference type="NCBIfam" id="TIGR00688">
    <property type="entry name" value="rarD"/>
    <property type="match status" value="1"/>
</dbReference>
<name>A0A975G9S8_9BACT</name>
<evidence type="ECO:0000256" key="7">
    <source>
        <dbReference type="ARBA" id="ARBA00023136"/>
    </source>
</evidence>
<evidence type="ECO:0000256" key="6">
    <source>
        <dbReference type="ARBA" id="ARBA00022989"/>
    </source>
</evidence>
<feature type="transmembrane region" description="Helical" evidence="8">
    <location>
        <begin position="264"/>
        <end position="282"/>
    </location>
</feature>
<feature type="transmembrane region" description="Helical" evidence="8">
    <location>
        <begin position="102"/>
        <end position="119"/>
    </location>
</feature>
<keyword evidence="6 8" id="KW-1133">Transmembrane helix</keyword>
<evidence type="ECO:0000256" key="1">
    <source>
        <dbReference type="ARBA" id="ARBA00004651"/>
    </source>
</evidence>
<evidence type="ECO:0000313" key="11">
    <source>
        <dbReference type="Proteomes" id="UP000676169"/>
    </source>
</evidence>
<keyword evidence="7 8" id="KW-0472">Membrane</keyword>
<dbReference type="KEGG" id="lamb:KBB96_00750"/>
<dbReference type="InterPro" id="IPR037185">
    <property type="entry name" value="EmrE-like"/>
</dbReference>
<feature type="transmembrane region" description="Helical" evidence="8">
    <location>
        <begin position="37"/>
        <end position="54"/>
    </location>
</feature>
<feature type="transmembrane region" description="Helical" evidence="8">
    <location>
        <begin position="239"/>
        <end position="258"/>
    </location>
</feature>
<dbReference type="PANTHER" id="PTHR22911">
    <property type="entry name" value="ACYL-MALONYL CONDENSING ENZYME-RELATED"/>
    <property type="match status" value="1"/>
</dbReference>
<feature type="transmembrane region" description="Helical" evidence="8">
    <location>
        <begin position="149"/>
        <end position="165"/>
    </location>
</feature>
<proteinExistence type="inferred from homology"/>
<feature type="transmembrane region" description="Helical" evidence="8">
    <location>
        <begin position="126"/>
        <end position="143"/>
    </location>
</feature>
<organism evidence="10 11">
    <name type="scientific">Luteolibacter ambystomatis</name>
    <dbReference type="NCBI Taxonomy" id="2824561"/>
    <lineage>
        <taxon>Bacteria</taxon>
        <taxon>Pseudomonadati</taxon>
        <taxon>Verrucomicrobiota</taxon>
        <taxon>Verrucomicrobiia</taxon>
        <taxon>Verrucomicrobiales</taxon>
        <taxon>Verrucomicrobiaceae</taxon>
        <taxon>Luteolibacter</taxon>
    </lineage>
</organism>
<keyword evidence="11" id="KW-1185">Reference proteome</keyword>
<dbReference type="SUPFAM" id="SSF103481">
    <property type="entry name" value="Multidrug resistance efflux transporter EmrE"/>
    <property type="match status" value="2"/>
</dbReference>